<gene>
    <name evidence="1" type="ORF">BVI061214_02014</name>
</gene>
<proteinExistence type="predicted"/>
<accession>A0A0M9AF95</accession>
<evidence type="ECO:0000313" key="1">
    <source>
        <dbReference type="EMBL" id="KOX90819.1"/>
    </source>
</evidence>
<name>A0A0M9AF95_THEAQ</name>
<dbReference type="PATRIC" id="fig|271.14.peg.2093"/>
<dbReference type="EMBL" id="LHCI01000106">
    <property type="protein sequence ID" value="KOX90819.1"/>
    <property type="molecule type" value="Genomic_DNA"/>
</dbReference>
<dbReference type="RefSeq" id="WP_053768300.1">
    <property type="nucleotide sequence ID" value="NZ_LHCI01000106.1"/>
</dbReference>
<comment type="caution">
    <text evidence="1">The sequence shown here is derived from an EMBL/GenBank/DDBJ whole genome shotgun (WGS) entry which is preliminary data.</text>
</comment>
<protein>
    <submittedName>
        <fullName evidence="1">Uncharacterized protein</fullName>
    </submittedName>
</protein>
<evidence type="ECO:0000313" key="2">
    <source>
        <dbReference type="Proteomes" id="UP000037685"/>
    </source>
</evidence>
<reference evidence="1 2" key="1">
    <citation type="submission" date="2015-07" db="EMBL/GenBank/DDBJ databases">
        <authorList>
            <person name="Noorani M."/>
        </authorList>
    </citation>
    <scope>NUCLEOTIDE SEQUENCE [LARGE SCALE GENOMIC DNA]</scope>
    <source>
        <strain evidence="2">ATCC 25104 / DSM 625 / JCM 10724 / NBRC 103206 / NCIMB 11243 / YT-1</strain>
    </source>
</reference>
<organism evidence="1 2">
    <name type="scientific">Thermus aquaticus</name>
    <dbReference type="NCBI Taxonomy" id="271"/>
    <lineage>
        <taxon>Bacteria</taxon>
        <taxon>Thermotogati</taxon>
        <taxon>Deinococcota</taxon>
        <taxon>Deinococci</taxon>
        <taxon>Thermales</taxon>
        <taxon>Thermaceae</taxon>
        <taxon>Thermus</taxon>
    </lineage>
</organism>
<dbReference type="Proteomes" id="UP000037685">
    <property type="component" value="Unassembled WGS sequence"/>
</dbReference>
<dbReference type="AlphaFoldDB" id="A0A0M9AF95"/>
<sequence>MTKPISPKTHRQEAPKLPLTPRRKALLARVHALAKELGLEGDGYRLVLRALTGKPSCALMDEEELYEAALGLEALRQEREDNSAQALRREFGWA</sequence>